<dbReference type="Pfam" id="PF06747">
    <property type="entry name" value="CHCH"/>
    <property type="match status" value="1"/>
</dbReference>
<dbReference type="Proteomes" id="UP000734854">
    <property type="component" value="Unassembled WGS sequence"/>
</dbReference>
<keyword evidence="3" id="KW-0472">Membrane</keyword>
<dbReference type="SUPFAM" id="SSF47072">
    <property type="entry name" value="Cysteine alpha-hairpin motif"/>
    <property type="match status" value="1"/>
</dbReference>
<proteinExistence type="predicted"/>
<gene>
    <name evidence="5" type="ORF">ZIOFF_074870</name>
</gene>
<reference evidence="5 6" key="1">
    <citation type="submission" date="2020-08" db="EMBL/GenBank/DDBJ databases">
        <title>Plant Genome Project.</title>
        <authorList>
            <person name="Zhang R.-G."/>
        </authorList>
    </citation>
    <scope>NUCLEOTIDE SEQUENCE [LARGE SCALE GENOMIC DNA]</scope>
    <source>
        <tissue evidence="5">Rhizome</tissue>
    </source>
</reference>
<dbReference type="InterPro" id="IPR055304">
    <property type="entry name" value="CHCHD2/10-like"/>
</dbReference>
<accession>A0A8J5BTY4</accession>
<name>A0A8J5BTY4_ZINOF</name>
<dbReference type="EMBL" id="JACMSC010000065">
    <property type="protein sequence ID" value="KAG6467313.1"/>
    <property type="molecule type" value="Genomic_DNA"/>
</dbReference>
<dbReference type="InterPro" id="IPR009069">
    <property type="entry name" value="Cys_alpha_HP_mot_SF"/>
</dbReference>
<dbReference type="AlphaFoldDB" id="A0A8J5BTY4"/>
<evidence type="ECO:0000259" key="4">
    <source>
        <dbReference type="Pfam" id="PF06747"/>
    </source>
</evidence>
<evidence type="ECO:0000313" key="6">
    <source>
        <dbReference type="Proteomes" id="UP000734854"/>
    </source>
</evidence>
<evidence type="ECO:0000256" key="1">
    <source>
        <dbReference type="ARBA" id="ARBA00023157"/>
    </source>
</evidence>
<protein>
    <recommendedName>
        <fullName evidence="4">CHCH domain-containing protein</fullName>
    </recommendedName>
</protein>
<keyword evidence="3" id="KW-1133">Transmembrane helix</keyword>
<dbReference type="GO" id="GO:0005634">
    <property type="term" value="C:nucleus"/>
    <property type="evidence" value="ECO:0007669"/>
    <property type="project" value="TreeGrafter"/>
</dbReference>
<organism evidence="5 6">
    <name type="scientific">Zingiber officinale</name>
    <name type="common">Ginger</name>
    <name type="synonym">Amomum zingiber</name>
    <dbReference type="NCBI Taxonomy" id="94328"/>
    <lineage>
        <taxon>Eukaryota</taxon>
        <taxon>Viridiplantae</taxon>
        <taxon>Streptophyta</taxon>
        <taxon>Embryophyta</taxon>
        <taxon>Tracheophyta</taxon>
        <taxon>Spermatophyta</taxon>
        <taxon>Magnoliopsida</taxon>
        <taxon>Liliopsida</taxon>
        <taxon>Zingiberales</taxon>
        <taxon>Zingiberaceae</taxon>
        <taxon>Zingiber</taxon>
    </lineage>
</organism>
<dbReference type="GO" id="GO:0007005">
    <property type="term" value="P:mitochondrion organization"/>
    <property type="evidence" value="ECO:0007669"/>
    <property type="project" value="InterPro"/>
</dbReference>
<feature type="region of interest" description="Disordered" evidence="2">
    <location>
        <begin position="107"/>
        <end position="131"/>
    </location>
</feature>
<keyword evidence="1" id="KW-1015">Disulfide bond</keyword>
<evidence type="ECO:0000313" key="5">
    <source>
        <dbReference type="EMBL" id="KAG6467313.1"/>
    </source>
</evidence>
<comment type="caution">
    <text evidence="5">The sequence shown here is derived from an EMBL/GenBank/DDBJ whole genome shotgun (WGS) entry which is preliminary data.</text>
</comment>
<keyword evidence="3" id="KW-0812">Transmembrane</keyword>
<dbReference type="PANTHER" id="PTHR13523">
    <property type="entry name" value="COILED-COIL-HELIX-COILED-COIL-HELIX DOMAIN CONTAINING 2/NUR77"/>
    <property type="match status" value="1"/>
</dbReference>
<feature type="domain" description="CHCH" evidence="4">
    <location>
        <begin position="195"/>
        <end position="228"/>
    </location>
</feature>
<dbReference type="GO" id="GO:0005739">
    <property type="term" value="C:mitochondrion"/>
    <property type="evidence" value="ECO:0007669"/>
    <property type="project" value="TreeGrafter"/>
</dbReference>
<dbReference type="InterPro" id="IPR010625">
    <property type="entry name" value="CHCH"/>
</dbReference>
<evidence type="ECO:0000256" key="3">
    <source>
        <dbReference type="SAM" id="Phobius"/>
    </source>
</evidence>
<dbReference type="PANTHER" id="PTHR13523:SF2">
    <property type="entry name" value="COILED-COIL-HELIX-COILED-COIL-HELIX DOMAIN CONTAINING 2, ISOFORM A-RELATED"/>
    <property type="match status" value="1"/>
</dbReference>
<sequence length="236" mass="25163">MQTNKSTDPSGSAARSIYSSFFDLERSTFREPPAFADSSATPPRRWLAAAPALLESGGIDLVWVPLALDRWAIDVVFEFNVVVVGTWEVLILFGFVLRLMGRSSGRAASRATPMRNPPQKARSAPPPAPAQARESLLGSFVATIKEGFGFGAGSALAHRAIEAVLGPRSIKLETVVSPAPTAPPPVNASLESDACNIHSKAFQDCLNNFGSDIGKCQFYLDMLKDCRRASGAVLAA</sequence>
<keyword evidence="6" id="KW-1185">Reference proteome</keyword>
<feature type="transmembrane region" description="Helical" evidence="3">
    <location>
        <begin position="79"/>
        <end position="100"/>
    </location>
</feature>
<evidence type="ECO:0000256" key="2">
    <source>
        <dbReference type="SAM" id="MobiDB-lite"/>
    </source>
</evidence>